<accession>A0AAU9MWQ8</accession>
<dbReference type="Proteomes" id="UP001157418">
    <property type="component" value="Unassembled WGS sequence"/>
</dbReference>
<dbReference type="InterPro" id="IPR012340">
    <property type="entry name" value="NA-bd_OB-fold"/>
</dbReference>
<reference evidence="2 3" key="1">
    <citation type="submission" date="2022-01" db="EMBL/GenBank/DDBJ databases">
        <authorList>
            <person name="Xiong W."/>
            <person name="Schranz E."/>
        </authorList>
    </citation>
    <scope>NUCLEOTIDE SEQUENCE [LARGE SCALE GENOMIC DNA]</scope>
</reference>
<gene>
    <name evidence="2" type="ORF">LVIROSA_LOCUS18223</name>
</gene>
<dbReference type="SUPFAM" id="SSF50249">
    <property type="entry name" value="Nucleic acid-binding proteins"/>
    <property type="match status" value="2"/>
</dbReference>
<name>A0AAU9MWQ8_9ASTR</name>
<feature type="domain" description="Replication protein A 70 kDa DNA-binding subunit B/D first OB fold" evidence="1">
    <location>
        <begin position="1"/>
        <end position="93"/>
    </location>
</feature>
<dbReference type="AlphaFoldDB" id="A0AAU9MWQ8"/>
<dbReference type="InterPro" id="IPR003871">
    <property type="entry name" value="RFA1B/D_OB_1st"/>
</dbReference>
<organism evidence="2 3">
    <name type="scientific">Lactuca virosa</name>
    <dbReference type="NCBI Taxonomy" id="75947"/>
    <lineage>
        <taxon>Eukaryota</taxon>
        <taxon>Viridiplantae</taxon>
        <taxon>Streptophyta</taxon>
        <taxon>Embryophyta</taxon>
        <taxon>Tracheophyta</taxon>
        <taxon>Spermatophyta</taxon>
        <taxon>Magnoliopsida</taxon>
        <taxon>eudicotyledons</taxon>
        <taxon>Gunneridae</taxon>
        <taxon>Pentapetalae</taxon>
        <taxon>asterids</taxon>
        <taxon>campanulids</taxon>
        <taxon>Asterales</taxon>
        <taxon>Asteraceae</taxon>
        <taxon>Cichorioideae</taxon>
        <taxon>Cichorieae</taxon>
        <taxon>Lactucinae</taxon>
        <taxon>Lactuca</taxon>
    </lineage>
</organism>
<protein>
    <recommendedName>
        <fullName evidence="1">Replication protein A 70 kDa DNA-binding subunit B/D first OB fold domain-containing protein</fullName>
    </recommendedName>
</protein>
<proteinExistence type="predicted"/>
<dbReference type="Pfam" id="PF02721">
    <property type="entry name" value="DUF223"/>
    <property type="match status" value="1"/>
</dbReference>
<evidence type="ECO:0000259" key="1">
    <source>
        <dbReference type="Pfam" id="PF02721"/>
    </source>
</evidence>
<dbReference type="Gene3D" id="2.40.50.140">
    <property type="entry name" value="Nucleic acid-binding proteins"/>
    <property type="match status" value="2"/>
</dbReference>
<sequence length="238" mass="27576">MKKSWTVKIQVIECGHKQLSNAKREFRRLMFVDTQGTRVSALIYSSDLDFFENTFKPYNRYQISNANLRLTEPRFQLDSYEFSWTLSKQTLIEPIEEQTPPPLPCQFNFTPFSDLYKDVIIVNEEKKLLLLTLWNPIDEIEGNALDKITNTGPLVFAMRVKVTTFYGQSLTTSPGSSILINPPVKDDLKLQDWYTHNKAEIKALLQNETYKDTEILLPPPEDKDILPIGRAILRMKNV</sequence>
<dbReference type="EMBL" id="CAKMRJ010003334">
    <property type="protein sequence ID" value="CAH1431511.1"/>
    <property type="molecule type" value="Genomic_DNA"/>
</dbReference>
<evidence type="ECO:0000313" key="3">
    <source>
        <dbReference type="Proteomes" id="UP001157418"/>
    </source>
</evidence>
<evidence type="ECO:0000313" key="2">
    <source>
        <dbReference type="EMBL" id="CAH1431511.1"/>
    </source>
</evidence>
<keyword evidence="3" id="KW-1185">Reference proteome</keyword>
<comment type="caution">
    <text evidence="2">The sequence shown here is derived from an EMBL/GenBank/DDBJ whole genome shotgun (WGS) entry which is preliminary data.</text>
</comment>